<feature type="region of interest" description="Disordered" evidence="1">
    <location>
        <begin position="88"/>
        <end position="107"/>
    </location>
</feature>
<sequence>MSIQVAVFLVTIMFAVLQDNGTYSYKTIADLKSRLRKLENEEFTPTDQLVGKAMNFINSNKTMMGLIAGELWNVGTKAMDRIVEVKTRMSGRQAEKKEERREKYNEE</sequence>
<dbReference type="Proteomes" id="UP000494106">
    <property type="component" value="Unassembled WGS sequence"/>
</dbReference>
<name>A0A8S0ZAI7_ARCPL</name>
<dbReference type="AlphaFoldDB" id="A0A8S0ZAI7"/>
<keyword evidence="2" id="KW-0732">Signal</keyword>
<dbReference type="EMBL" id="CADEBC010000346">
    <property type="protein sequence ID" value="CAB3228797.1"/>
    <property type="molecule type" value="Genomic_DNA"/>
</dbReference>
<proteinExistence type="predicted"/>
<keyword evidence="4" id="KW-1185">Reference proteome</keyword>
<gene>
    <name evidence="3" type="ORF">APLA_LOCUS3796</name>
</gene>
<evidence type="ECO:0000256" key="1">
    <source>
        <dbReference type="SAM" id="MobiDB-lite"/>
    </source>
</evidence>
<feature type="chain" id="PRO_5035926237" evidence="2">
    <location>
        <begin position="18"/>
        <end position="107"/>
    </location>
</feature>
<evidence type="ECO:0000313" key="4">
    <source>
        <dbReference type="Proteomes" id="UP000494106"/>
    </source>
</evidence>
<protein>
    <submittedName>
        <fullName evidence="3">Uncharacterized protein</fullName>
    </submittedName>
</protein>
<feature type="signal peptide" evidence="2">
    <location>
        <begin position="1"/>
        <end position="17"/>
    </location>
</feature>
<reference evidence="3 4" key="1">
    <citation type="submission" date="2020-04" db="EMBL/GenBank/DDBJ databases">
        <authorList>
            <person name="Wallbank WR R."/>
            <person name="Pardo Diaz C."/>
            <person name="Kozak K."/>
            <person name="Martin S."/>
            <person name="Jiggins C."/>
            <person name="Moest M."/>
            <person name="Warren A I."/>
            <person name="Byers J.R.P. K."/>
            <person name="Montejo-Kovacevich G."/>
            <person name="Yen C E."/>
        </authorList>
    </citation>
    <scope>NUCLEOTIDE SEQUENCE [LARGE SCALE GENOMIC DNA]</scope>
</reference>
<organism evidence="3 4">
    <name type="scientific">Arctia plantaginis</name>
    <name type="common">Wood tiger moth</name>
    <name type="synonym">Phalaena plantaginis</name>
    <dbReference type="NCBI Taxonomy" id="874455"/>
    <lineage>
        <taxon>Eukaryota</taxon>
        <taxon>Metazoa</taxon>
        <taxon>Ecdysozoa</taxon>
        <taxon>Arthropoda</taxon>
        <taxon>Hexapoda</taxon>
        <taxon>Insecta</taxon>
        <taxon>Pterygota</taxon>
        <taxon>Neoptera</taxon>
        <taxon>Endopterygota</taxon>
        <taxon>Lepidoptera</taxon>
        <taxon>Glossata</taxon>
        <taxon>Ditrysia</taxon>
        <taxon>Noctuoidea</taxon>
        <taxon>Erebidae</taxon>
        <taxon>Arctiinae</taxon>
        <taxon>Arctia</taxon>
    </lineage>
</organism>
<evidence type="ECO:0000256" key="2">
    <source>
        <dbReference type="SAM" id="SignalP"/>
    </source>
</evidence>
<comment type="caution">
    <text evidence="3">The sequence shown here is derived from an EMBL/GenBank/DDBJ whole genome shotgun (WGS) entry which is preliminary data.</text>
</comment>
<dbReference type="OrthoDB" id="7423251at2759"/>
<evidence type="ECO:0000313" key="3">
    <source>
        <dbReference type="EMBL" id="CAB3228797.1"/>
    </source>
</evidence>
<accession>A0A8S0ZAI7</accession>